<organism evidence="1 2">
    <name type="scientific">Tritrichomonas musculus</name>
    <dbReference type="NCBI Taxonomy" id="1915356"/>
    <lineage>
        <taxon>Eukaryota</taxon>
        <taxon>Metamonada</taxon>
        <taxon>Parabasalia</taxon>
        <taxon>Tritrichomonadida</taxon>
        <taxon>Tritrichomonadidae</taxon>
        <taxon>Tritrichomonas</taxon>
    </lineage>
</organism>
<comment type="caution">
    <text evidence="1">The sequence shown here is derived from an EMBL/GenBank/DDBJ whole genome shotgun (WGS) entry which is preliminary data.</text>
</comment>
<evidence type="ECO:0000313" key="2">
    <source>
        <dbReference type="Proteomes" id="UP001470230"/>
    </source>
</evidence>
<accession>A0ABR2KJB8</accession>
<gene>
    <name evidence="1" type="ORF">M9Y10_028382</name>
</gene>
<sequence>MLDKYYDPRVIGHIQDGDVNTISLIKKLDKEITIYLDPNHTKGKFNRILEKFNEKGDKCFNPIKQKLTNFLTLLLYNKILTISQKKFQWQNVLNHFIGIQKYCLHSYADISLCPEYNYSENGSEDNGNQISDNYSFIFYA</sequence>
<protein>
    <submittedName>
        <fullName evidence="1">Uncharacterized protein</fullName>
    </submittedName>
</protein>
<name>A0ABR2KJB8_9EUKA</name>
<keyword evidence="2" id="KW-1185">Reference proteome</keyword>
<dbReference type="Proteomes" id="UP001470230">
    <property type="component" value="Unassembled WGS sequence"/>
</dbReference>
<reference evidence="1 2" key="1">
    <citation type="submission" date="2024-04" db="EMBL/GenBank/DDBJ databases">
        <title>Tritrichomonas musculus Genome.</title>
        <authorList>
            <person name="Alves-Ferreira E."/>
            <person name="Grigg M."/>
            <person name="Lorenzi H."/>
            <person name="Galac M."/>
        </authorList>
    </citation>
    <scope>NUCLEOTIDE SEQUENCE [LARGE SCALE GENOMIC DNA]</scope>
    <source>
        <strain evidence="1 2">EAF2021</strain>
    </source>
</reference>
<proteinExistence type="predicted"/>
<evidence type="ECO:0000313" key="1">
    <source>
        <dbReference type="EMBL" id="KAK8891176.1"/>
    </source>
</evidence>
<dbReference type="EMBL" id="JAPFFF010000004">
    <property type="protein sequence ID" value="KAK8891176.1"/>
    <property type="molecule type" value="Genomic_DNA"/>
</dbReference>